<keyword evidence="4" id="KW-0378">Hydrolase</keyword>
<dbReference type="SUPFAM" id="SSF53474">
    <property type="entry name" value="alpha/beta-Hydrolases"/>
    <property type="match status" value="1"/>
</dbReference>
<dbReference type="GO" id="GO:0034338">
    <property type="term" value="F:short-chain carboxylesterase activity"/>
    <property type="evidence" value="ECO:0007669"/>
    <property type="project" value="TreeGrafter"/>
</dbReference>
<dbReference type="InterPro" id="IPR029058">
    <property type="entry name" value="AB_hydrolase_fold"/>
</dbReference>
<feature type="active site" description="Charge relay system" evidence="2">
    <location>
        <position position="147"/>
    </location>
</feature>
<dbReference type="GO" id="GO:0047372">
    <property type="term" value="F:monoacylglycerol lipase activity"/>
    <property type="evidence" value="ECO:0007669"/>
    <property type="project" value="TreeGrafter"/>
</dbReference>
<keyword evidence="5" id="KW-1185">Reference proteome</keyword>
<feature type="domain" description="AB hydrolase-1" evidence="3">
    <location>
        <begin position="70"/>
        <end position="286"/>
    </location>
</feature>
<dbReference type="PANTHER" id="PTHR10794:SF63">
    <property type="entry name" value="ALPHA_BETA HYDROLASE 1, ISOFORM A"/>
    <property type="match status" value="1"/>
</dbReference>
<name>A0A0R0BM96_9GAMM</name>
<dbReference type="InterPro" id="IPR012020">
    <property type="entry name" value="ABHD4"/>
</dbReference>
<organism evidence="4 5">
    <name type="scientific">Stenotrophomonas koreensis</name>
    <dbReference type="NCBI Taxonomy" id="266128"/>
    <lineage>
        <taxon>Bacteria</taxon>
        <taxon>Pseudomonadati</taxon>
        <taxon>Pseudomonadota</taxon>
        <taxon>Gammaproteobacteria</taxon>
        <taxon>Lysobacterales</taxon>
        <taxon>Lysobacteraceae</taxon>
        <taxon>Stenotrophomonas</taxon>
    </lineage>
</organism>
<dbReference type="AlphaFoldDB" id="A0A0R0BM96"/>
<comment type="similarity">
    <text evidence="1">Belongs to the AB hydrolase superfamily. AB hydrolase 4 family.</text>
</comment>
<dbReference type="OrthoDB" id="332676at2"/>
<evidence type="ECO:0000259" key="3">
    <source>
        <dbReference type="Pfam" id="PF12697"/>
    </source>
</evidence>
<dbReference type="Proteomes" id="UP000051254">
    <property type="component" value="Unassembled WGS sequence"/>
</dbReference>
<evidence type="ECO:0000256" key="1">
    <source>
        <dbReference type="ARBA" id="ARBA00010884"/>
    </source>
</evidence>
<protein>
    <submittedName>
        <fullName evidence="4">Alpha/beta hydrolase</fullName>
    </submittedName>
</protein>
<dbReference type="Pfam" id="PF12697">
    <property type="entry name" value="Abhydrolase_6"/>
    <property type="match status" value="1"/>
</dbReference>
<dbReference type="Gene3D" id="3.40.50.1820">
    <property type="entry name" value="alpha/beta hydrolase"/>
    <property type="match status" value="1"/>
</dbReference>
<reference evidence="4 5" key="1">
    <citation type="submission" date="2015-05" db="EMBL/GenBank/DDBJ databases">
        <title>Genome sequencing and analysis of members of genus Stenotrophomonas.</title>
        <authorList>
            <person name="Patil P.P."/>
            <person name="Midha S."/>
            <person name="Patil P.B."/>
        </authorList>
    </citation>
    <scope>NUCLEOTIDE SEQUENCE [LARGE SCALE GENOMIC DNA]</scope>
    <source>
        <strain evidence="4 5">DSM 17805</strain>
    </source>
</reference>
<evidence type="ECO:0000256" key="2">
    <source>
        <dbReference type="PIRSR" id="PIRSR005211-1"/>
    </source>
</evidence>
<dbReference type="InterPro" id="IPR000073">
    <property type="entry name" value="AB_hydrolase_1"/>
</dbReference>
<dbReference type="PATRIC" id="fig|266128.3.peg.241"/>
<sequence length="325" mass="35853">MQAYQPPAWLRNGHLQSYLSSSQLRQRRGAGLLRQLGVVSEELLLDGGNGVRLQAWHSRLPQGSPQALALLLHGWEGSARSGYMRMTAARLLQAGFAVVRLNFRDHGDTFHLNPGLFHSARLDEVVNATADLARRYPALPLVAAGFSLGGNFALRLALQAPAAGIPLQRVAAVCPVLDPGQTMDQLERGSGLYGRYFHRKWTASLRRKRALFPELMAHCDDQVLAQDLRGLTTWLASRYAGFATVQDYFDAYSVAGPRIAPLQVPASVLMAADDPVIPLASFQDWPLPAHSQLLISRWGGHCGFIENLHGDGWAEHWVCRQLQQI</sequence>
<dbReference type="PANTHER" id="PTHR10794">
    <property type="entry name" value="ABHYDROLASE DOMAIN-CONTAINING PROTEIN"/>
    <property type="match status" value="1"/>
</dbReference>
<dbReference type="InterPro" id="IPR050960">
    <property type="entry name" value="AB_hydrolase_4_sf"/>
</dbReference>
<comment type="caution">
    <text evidence="4">The sequence shown here is derived from an EMBL/GenBank/DDBJ whole genome shotgun (WGS) entry which is preliminary data.</text>
</comment>
<evidence type="ECO:0000313" key="4">
    <source>
        <dbReference type="EMBL" id="KRG58412.1"/>
    </source>
</evidence>
<gene>
    <name evidence="4" type="ORF">ABB25_06840</name>
</gene>
<accession>A0A0R0BM96</accession>
<proteinExistence type="inferred from homology"/>
<feature type="active site" description="Charge relay system" evidence="2">
    <location>
        <position position="274"/>
    </location>
</feature>
<feature type="active site" description="Charge relay system" evidence="2">
    <location>
        <position position="301"/>
    </location>
</feature>
<dbReference type="EMBL" id="LDJH01000011">
    <property type="protein sequence ID" value="KRG58412.1"/>
    <property type="molecule type" value="Genomic_DNA"/>
</dbReference>
<evidence type="ECO:0000313" key="5">
    <source>
        <dbReference type="Proteomes" id="UP000051254"/>
    </source>
</evidence>
<dbReference type="STRING" id="266128.ABB25_06840"/>
<dbReference type="PIRSF" id="PIRSF005211">
    <property type="entry name" value="Ab_hydro_YheT"/>
    <property type="match status" value="1"/>
</dbReference>
<dbReference type="RefSeq" id="WP_057665367.1">
    <property type="nucleotide sequence ID" value="NZ_LDJH01000011.1"/>
</dbReference>